<evidence type="ECO:0000313" key="2">
    <source>
        <dbReference type="Proteomes" id="UP000248168"/>
    </source>
</evidence>
<accession>A0A330L1T5</accession>
<proteinExistence type="predicted"/>
<dbReference type="AlphaFoldDB" id="A0A330L1T5"/>
<name>A0A330L1T5_9BACT</name>
<dbReference type="EMBL" id="OUNR01000001">
    <property type="protein sequence ID" value="SPP63287.1"/>
    <property type="molecule type" value="Genomic_DNA"/>
</dbReference>
<gene>
    <name evidence="1" type="ORF">NITLEN_10373</name>
</gene>
<organism evidence="1 2">
    <name type="scientific">Nitrospira lenta</name>
    <dbReference type="NCBI Taxonomy" id="1436998"/>
    <lineage>
        <taxon>Bacteria</taxon>
        <taxon>Pseudomonadati</taxon>
        <taxon>Nitrospirota</taxon>
        <taxon>Nitrospiria</taxon>
        <taxon>Nitrospirales</taxon>
        <taxon>Nitrospiraceae</taxon>
        <taxon>Nitrospira</taxon>
    </lineage>
</organism>
<dbReference type="RefSeq" id="WP_121987840.1">
    <property type="nucleotide sequence ID" value="NZ_OUNR01000001.1"/>
</dbReference>
<dbReference type="OrthoDB" id="9798412at2"/>
<sequence length="124" mass="13394">MSRAHSLLILLFLLVGFQLVEAETVSAQLMQESTATTEQSCSFGMGKGEPAHSCAVPFPPGCRVAQAPGSSKPWTTISTGGRLLCRFDDKQTDWKTKITGACNRCQSGQCSAQFSVRYDCSPQQ</sequence>
<evidence type="ECO:0000313" key="1">
    <source>
        <dbReference type="EMBL" id="SPP63287.1"/>
    </source>
</evidence>
<dbReference type="InParanoid" id="A0A330L1T5"/>
<keyword evidence="2" id="KW-1185">Reference proteome</keyword>
<dbReference type="Proteomes" id="UP000248168">
    <property type="component" value="Unassembled WGS sequence"/>
</dbReference>
<protein>
    <submittedName>
        <fullName evidence="1">Uncharacterized protein</fullName>
    </submittedName>
</protein>
<reference evidence="2" key="1">
    <citation type="submission" date="2018-04" db="EMBL/GenBank/DDBJ databases">
        <authorList>
            <person name="Lucker S."/>
            <person name="Sakoula D."/>
        </authorList>
    </citation>
    <scope>NUCLEOTIDE SEQUENCE [LARGE SCALE GENOMIC DNA]</scope>
</reference>